<dbReference type="Proteomes" id="UP000250235">
    <property type="component" value="Unassembled WGS sequence"/>
</dbReference>
<keyword evidence="3" id="KW-1185">Reference proteome</keyword>
<feature type="compositionally biased region" description="Basic and acidic residues" evidence="1">
    <location>
        <begin position="77"/>
        <end position="87"/>
    </location>
</feature>
<gene>
    <name evidence="2" type="ORF">F511_35913</name>
</gene>
<evidence type="ECO:0000256" key="1">
    <source>
        <dbReference type="SAM" id="MobiDB-lite"/>
    </source>
</evidence>
<dbReference type="EMBL" id="KQ996510">
    <property type="protein sequence ID" value="KZV44758.1"/>
    <property type="molecule type" value="Genomic_DNA"/>
</dbReference>
<protein>
    <submittedName>
        <fullName evidence="2">Uncharacterized protein</fullName>
    </submittedName>
</protein>
<organism evidence="2 3">
    <name type="scientific">Dorcoceras hygrometricum</name>
    <dbReference type="NCBI Taxonomy" id="472368"/>
    <lineage>
        <taxon>Eukaryota</taxon>
        <taxon>Viridiplantae</taxon>
        <taxon>Streptophyta</taxon>
        <taxon>Embryophyta</taxon>
        <taxon>Tracheophyta</taxon>
        <taxon>Spermatophyta</taxon>
        <taxon>Magnoliopsida</taxon>
        <taxon>eudicotyledons</taxon>
        <taxon>Gunneridae</taxon>
        <taxon>Pentapetalae</taxon>
        <taxon>asterids</taxon>
        <taxon>lamiids</taxon>
        <taxon>Lamiales</taxon>
        <taxon>Gesneriaceae</taxon>
        <taxon>Didymocarpoideae</taxon>
        <taxon>Trichosporeae</taxon>
        <taxon>Loxocarpinae</taxon>
        <taxon>Dorcoceras</taxon>
    </lineage>
</organism>
<dbReference type="AlphaFoldDB" id="A0A2Z7CCW6"/>
<feature type="region of interest" description="Disordered" evidence="1">
    <location>
        <begin position="1"/>
        <end position="132"/>
    </location>
</feature>
<name>A0A2Z7CCW6_9LAMI</name>
<sequence>MANQIKRRNVSSLTYENFPGDERMGKAKLLQALHEAARASGETAPPKKAKKKRKAPSSAEEEVHRERRKKGASSSRTHHEETQEKSRAKTPPTATSEETPEPTPVITIPKASSSRRRSERPSPFDPSKDSLVSPMEVMATRYICNMAPDSDVPILMKADDAEVIAHFSAHIAPALVWGGERVRRLTQSLQKSRTTHKNFDKARGHHAEAVFRANGYPEEEHPASFLDVQQALAAMGDEEEAEEEEEQSSSFSHLILELRNWALLLGWGCHPKVPVQNWAFVPSWSGLCVCVEELRNAQVGLPPEEVPMRKWAYLPSSSGLCVCVEELREIASAELGFVARVGLPPQEVPGLGLGAELVGLMCLRRRAT</sequence>
<proteinExistence type="predicted"/>
<reference evidence="2 3" key="1">
    <citation type="journal article" date="2015" name="Proc. Natl. Acad. Sci. U.S.A.">
        <title>The resurrection genome of Boea hygrometrica: A blueprint for survival of dehydration.</title>
        <authorList>
            <person name="Xiao L."/>
            <person name="Yang G."/>
            <person name="Zhang L."/>
            <person name="Yang X."/>
            <person name="Zhao S."/>
            <person name="Ji Z."/>
            <person name="Zhou Q."/>
            <person name="Hu M."/>
            <person name="Wang Y."/>
            <person name="Chen M."/>
            <person name="Xu Y."/>
            <person name="Jin H."/>
            <person name="Xiao X."/>
            <person name="Hu G."/>
            <person name="Bao F."/>
            <person name="Hu Y."/>
            <person name="Wan P."/>
            <person name="Li L."/>
            <person name="Deng X."/>
            <person name="Kuang T."/>
            <person name="Xiang C."/>
            <person name="Zhu J.K."/>
            <person name="Oliver M.J."/>
            <person name="He Y."/>
        </authorList>
    </citation>
    <scope>NUCLEOTIDE SEQUENCE [LARGE SCALE GENOMIC DNA]</scope>
    <source>
        <strain evidence="3">cv. XS01</strain>
    </source>
</reference>
<accession>A0A2Z7CCW6</accession>
<feature type="compositionally biased region" description="Basic and acidic residues" evidence="1">
    <location>
        <begin position="119"/>
        <end position="128"/>
    </location>
</feature>
<evidence type="ECO:0000313" key="2">
    <source>
        <dbReference type="EMBL" id="KZV44758.1"/>
    </source>
</evidence>
<evidence type="ECO:0000313" key="3">
    <source>
        <dbReference type="Proteomes" id="UP000250235"/>
    </source>
</evidence>